<dbReference type="KEGG" id="kfv:AS188_16235"/>
<evidence type="ECO:0000313" key="4">
    <source>
        <dbReference type="EMBL" id="GEO93568.1"/>
    </source>
</evidence>
<evidence type="ECO:0008006" key="7">
    <source>
        <dbReference type="Google" id="ProtNLM"/>
    </source>
</evidence>
<feature type="compositionally biased region" description="Basic and acidic residues" evidence="2">
    <location>
        <begin position="74"/>
        <end position="84"/>
    </location>
</feature>
<dbReference type="Proteomes" id="UP000321155">
    <property type="component" value="Unassembled WGS sequence"/>
</dbReference>
<name>A0A0U3GMI3_9MICC</name>
<dbReference type="Proteomes" id="UP000057181">
    <property type="component" value="Plasmid 3"/>
</dbReference>
<dbReference type="RefSeq" id="WP_058860102.1">
    <property type="nucleotide sequence ID" value="NZ_BJZR01000134.1"/>
</dbReference>
<evidence type="ECO:0000313" key="3">
    <source>
        <dbReference type="EMBL" id="ALU41438.1"/>
    </source>
</evidence>
<protein>
    <recommendedName>
        <fullName evidence="7">Helix-turn-helix domain-containing protein</fullName>
    </recommendedName>
</protein>
<sequence>MTGTSDATGHALTEWPPLTATTVDRDGLFPADLTPAYPRKSPGLPPVIACDYWPMTDTTGQPETVDPATMTGRSDGRQSGRHVAEQPAADARQGAKEAPVTATVDALQTFNLKEAAEVTGLSVSTMRRRRAELAKLGATVTEDGVWSIPITALEAAGLLDTTRPEESAPAEAPEAPGDAPVSPSLAPEAPEQPEIDSDPLEQLRALEAELAATRERLAEEERQRVEERHRAELAEVRQAAAEQRARAAEVLAEERRQTLEVERRMLTAGPAVYAPSWPTPEAGYQQPRQQSAPQPEEPAEEQPASRPTEPAASEAPTEQPASEQPAASPQAPTRRRWRDWLGL</sequence>
<evidence type="ECO:0000256" key="1">
    <source>
        <dbReference type="SAM" id="Coils"/>
    </source>
</evidence>
<feature type="region of interest" description="Disordered" evidence="2">
    <location>
        <begin position="58"/>
        <end position="98"/>
    </location>
</feature>
<keyword evidence="3" id="KW-0614">Plasmid</keyword>
<geneLocation type="plasmid" evidence="3 5">
    <name>3</name>
</geneLocation>
<organism evidence="3 5">
    <name type="scientific">Kocuria flava</name>
    <dbReference type="NCBI Taxonomy" id="446860"/>
    <lineage>
        <taxon>Bacteria</taxon>
        <taxon>Bacillati</taxon>
        <taxon>Actinomycetota</taxon>
        <taxon>Actinomycetes</taxon>
        <taxon>Micrococcales</taxon>
        <taxon>Micrococcaceae</taxon>
        <taxon>Kocuria</taxon>
    </lineage>
</organism>
<accession>A0A0U3GMI3</accession>
<feature type="compositionally biased region" description="Low complexity" evidence="2">
    <location>
        <begin position="285"/>
        <end position="294"/>
    </location>
</feature>
<evidence type="ECO:0000313" key="5">
    <source>
        <dbReference type="Proteomes" id="UP000057181"/>
    </source>
</evidence>
<gene>
    <name evidence="3" type="ORF">AS188_16235</name>
    <name evidence="4" type="ORF">KFL01_28740</name>
</gene>
<dbReference type="EMBL" id="BJZR01000134">
    <property type="protein sequence ID" value="GEO93568.1"/>
    <property type="molecule type" value="Genomic_DNA"/>
</dbReference>
<evidence type="ECO:0000313" key="6">
    <source>
        <dbReference type="Proteomes" id="UP000321155"/>
    </source>
</evidence>
<dbReference type="EMBL" id="CP013257">
    <property type="protein sequence ID" value="ALU41438.1"/>
    <property type="molecule type" value="Genomic_DNA"/>
</dbReference>
<feature type="compositionally biased region" description="Low complexity" evidence="2">
    <location>
        <begin position="167"/>
        <end position="176"/>
    </location>
</feature>
<reference evidence="4 6" key="2">
    <citation type="submission" date="2019-07" db="EMBL/GenBank/DDBJ databases">
        <title>Whole genome shotgun sequence of Kocuria flava NBRC 107626.</title>
        <authorList>
            <person name="Hosoyama A."/>
            <person name="Uohara A."/>
            <person name="Ohji S."/>
            <person name="Ichikawa N."/>
        </authorList>
    </citation>
    <scope>NUCLEOTIDE SEQUENCE [LARGE SCALE GENOMIC DNA]</scope>
    <source>
        <strain evidence="4 6">NBRC 107626</strain>
    </source>
</reference>
<keyword evidence="1" id="KW-0175">Coiled coil</keyword>
<keyword evidence="6" id="KW-1185">Reference proteome</keyword>
<feature type="compositionally biased region" description="Low complexity" evidence="2">
    <location>
        <begin position="318"/>
        <end position="332"/>
    </location>
</feature>
<feature type="region of interest" description="Disordered" evidence="2">
    <location>
        <begin position="1"/>
        <end position="26"/>
    </location>
</feature>
<dbReference type="AlphaFoldDB" id="A0A0U3GMI3"/>
<proteinExistence type="predicted"/>
<reference evidence="3 5" key="1">
    <citation type="submission" date="2015-11" db="EMBL/GenBank/DDBJ databases">
        <title>Complete Genome Sequence of Kocuria flava strain HO-9041.</title>
        <authorList>
            <person name="Zhou M."/>
            <person name="Dai J."/>
        </authorList>
    </citation>
    <scope>NUCLEOTIDE SEQUENCE [LARGE SCALE GENOMIC DNA]</scope>
    <source>
        <strain evidence="3 5">HO-9041</strain>
        <plasmid evidence="3 5">3</plasmid>
    </source>
</reference>
<evidence type="ECO:0000256" key="2">
    <source>
        <dbReference type="SAM" id="MobiDB-lite"/>
    </source>
</evidence>
<feature type="region of interest" description="Disordered" evidence="2">
    <location>
        <begin position="161"/>
        <end position="200"/>
    </location>
</feature>
<feature type="region of interest" description="Disordered" evidence="2">
    <location>
        <begin position="268"/>
        <end position="343"/>
    </location>
</feature>
<feature type="coiled-coil region" evidence="1">
    <location>
        <begin position="200"/>
        <end position="257"/>
    </location>
</feature>